<keyword evidence="3" id="KW-1185">Reference proteome</keyword>
<protein>
    <recommendedName>
        <fullName evidence="4">Lipoprotein</fullName>
    </recommendedName>
</protein>
<feature type="chain" id="PRO_5016052543" description="Lipoprotein" evidence="1">
    <location>
        <begin position="23"/>
        <end position="217"/>
    </location>
</feature>
<name>A0A2U8QW26_9FLAO</name>
<organism evidence="2 3">
    <name type="scientific">Flavobacterium sediminis</name>
    <dbReference type="NCBI Taxonomy" id="2201181"/>
    <lineage>
        <taxon>Bacteria</taxon>
        <taxon>Pseudomonadati</taxon>
        <taxon>Bacteroidota</taxon>
        <taxon>Flavobacteriia</taxon>
        <taxon>Flavobacteriales</taxon>
        <taxon>Flavobacteriaceae</taxon>
        <taxon>Flavobacterium</taxon>
    </lineage>
</organism>
<accession>A0A2U8QW26</accession>
<keyword evidence="1" id="KW-0732">Signal</keyword>
<dbReference type="KEGG" id="fse:DI487_11400"/>
<evidence type="ECO:0000313" key="2">
    <source>
        <dbReference type="EMBL" id="AWM14400.1"/>
    </source>
</evidence>
<dbReference type="PROSITE" id="PS51257">
    <property type="entry name" value="PROKAR_LIPOPROTEIN"/>
    <property type="match status" value="1"/>
</dbReference>
<evidence type="ECO:0000313" key="3">
    <source>
        <dbReference type="Proteomes" id="UP000245429"/>
    </source>
</evidence>
<evidence type="ECO:0008006" key="4">
    <source>
        <dbReference type="Google" id="ProtNLM"/>
    </source>
</evidence>
<dbReference type="OrthoDB" id="1355945at2"/>
<dbReference type="Proteomes" id="UP000245429">
    <property type="component" value="Chromosome"/>
</dbReference>
<gene>
    <name evidence="2" type="ORF">DI487_11400</name>
</gene>
<dbReference type="RefSeq" id="WP_109569760.1">
    <property type="nucleotide sequence ID" value="NZ_CP029463.1"/>
</dbReference>
<feature type="signal peptide" evidence="1">
    <location>
        <begin position="1"/>
        <end position="22"/>
    </location>
</feature>
<dbReference type="AlphaFoldDB" id="A0A2U8QW26"/>
<sequence>MKLIQSILFIAFTLAILLTSCADDKANEVTMPHNIISVKKGILMKETYENGVQRIIENSRENGSYQATEFAWIDLDSLKNYIKLLDKVSELNNTKITGIRIYYSQYPSKKEYKYSEGEEEQLLPGRETLFFAPTIKMNSTKLSQAYPLLENVPFSIQHDGTNTLVGKLNVIEELTYKSNRKIKRFTSTNTGASLDDNNNETSLLLNELAMFPPPKND</sequence>
<dbReference type="EMBL" id="CP029463">
    <property type="protein sequence ID" value="AWM14400.1"/>
    <property type="molecule type" value="Genomic_DNA"/>
</dbReference>
<reference evidence="2 3" key="1">
    <citation type="submission" date="2018-05" db="EMBL/GenBank/DDBJ databases">
        <title>Flavobacterium sp. MEBiC07310.</title>
        <authorList>
            <person name="Baek K."/>
        </authorList>
    </citation>
    <scope>NUCLEOTIDE SEQUENCE [LARGE SCALE GENOMIC DNA]</scope>
    <source>
        <strain evidence="2 3">MEBiC07310</strain>
    </source>
</reference>
<proteinExistence type="predicted"/>
<evidence type="ECO:0000256" key="1">
    <source>
        <dbReference type="SAM" id="SignalP"/>
    </source>
</evidence>